<evidence type="ECO:0000313" key="3">
    <source>
        <dbReference type="Proteomes" id="UP000314294"/>
    </source>
</evidence>
<proteinExistence type="predicted"/>
<feature type="region of interest" description="Disordered" evidence="1">
    <location>
        <begin position="1"/>
        <end position="41"/>
    </location>
</feature>
<keyword evidence="3" id="KW-1185">Reference proteome</keyword>
<dbReference type="Proteomes" id="UP000314294">
    <property type="component" value="Unassembled WGS sequence"/>
</dbReference>
<organism evidence="2 3">
    <name type="scientific">Liparis tanakae</name>
    <name type="common">Tanaka's snailfish</name>
    <dbReference type="NCBI Taxonomy" id="230148"/>
    <lineage>
        <taxon>Eukaryota</taxon>
        <taxon>Metazoa</taxon>
        <taxon>Chordata</taxon>
        <taxon>Craniata</taxon>
        <taxon>Vertebrata</taxon>
        <taxon>Euteleostomi</taxon>
        <taxon>Actinopterygii</taxon>
        <taxon>Neopterygii</taxon>
        <taxon>Teleostei</taxon>
        <taxon>Neoteleostei</taxon>
        <taxon>Acanthomorphata</taxon>
        <taxon>Eupercaria</taxon>
        <taxon>Perciformes</taxon>
        <taxon>Cottioidei</taxon>
        <taxon>Cottales</taxon>
        <taxon>Liparidae</taxon>
        <taxon>Liparis</taxon>
    </lineage>
</organism>
<comment type="caution">
    <text evidence="2">The sequence shown here is derived from an EMBL/GenBank/DDBJ whole genome shotgun (WGS) entry which is preliminary data.</text>
</comment>
<sequence>MLTITGGGQVDRPAPRSTDITPAPQDFGSETHSSTDITRSSTIARELFPKAASVARLVNSVRPREDGYSGREFFLNMYKQTYLSRPGKPSWCESRS</sequence>
<reference evidence="2 3" key="1">
    <citation type="submission" date="2019-03" db="EMBL/GenBank/DDBJ databases">
        <title>First draft genome of Liparis tanakae, snailfish: a comprehensive survey of snailfish specific genes.</title>
        <authorList>
            <person name="Kim W."/>
            <person name="Song I."/>
            <person name="Jeong J.-H."/>
            <person name="Kim D."/>
            <person name="Kim S."/>
            <person name="Ryu S."/>
            <person name="Song J.Y."/>
            <person name="Lee S.K."/>
        </authorList>
    </citation>
    <scope>NUCLEOTIDE SEQUENCE [LARGE SCALE GENOMIC DNA]</scope>
    <source>
        <tissue evidence="2">Muscle</tissue>
    </source>
</reference>
<dbReference type="AlphaFoldDB" id="A0A4Z2EJL6"/>
<evidence type="ECO:0000313" key="2">
    <source>
        <dbReference type="EMBL" id="TNN28945.1"/>
    </source>
</evidence>
<evidence type="ECO:0000256" key="1">
    <source>
        <dbReference type="SAM" id="MobiDB-lite"/>
    </source>
</evidence>
<protein>
    <submittedName>
        <fullName evidence="2">Uncharacterized protein</fullName>
    </submittedName>
</protein>
<name>A0A4Z2EJL6_9TELE</name>
<gene>
    <name evidence="2" type="ORF">EYF80_060908</name>
</gene>
<dbReference type="EMBL" id="SRLO01006248">
    <property type="protein sequence ID" value="TNN28945.1"/>
    <property type="molecule type" value="Genomic_DNA"/>
</dbReference>
<accession>A0A4Z2EJL6</accession>
<feature type="compositionally biased region" description="Polar residues" evidence="1">
    <location>
        <begin position="28"/>
        <end position="41"/>
    </location>
</feature>